<proteinExistence type="predicted"/>
<gene>
    <name evidence="1" type="ORF">SAMN02982917_2335</name>
</gene>
<organism evidence="1 2">
    <name type="scientific">Azospirillum oryzae</name>
    <dbReference type="NCBI Taxonomy" id="286727"/>
    <lineage>
        <taxon>Bacteria</taxon>
        <taxon>Pseudomonadati</taxon>
        <taxon>Pseudomonadota</taxon>
        <taxon>Alphaproteobacteria</taxon>
        <taxon>Rhodospirillales</taxon>
        <taxon>Azospirillaceae</taxon>
        <taxon>Azospirillum</taxon>
    </lineage>
</organism>
<dbReference type="Proteomes" id="UP000192936">
    <property type="component" value="Unassembled WGS sequence"/>
</dbReference>
<dbReference type="STRING" id="286727.SAMN02982917_2335"/>
<dbReference type="EMBL" id="FXAK01000005">
    <property type="protein sequence ID" value="SMF47637.1"/>
    <property type="molecule type" value="Genomic_DNA"/>
</dbReference>
<reference evidence="1 2" key="1">
    <citation type="submission" date="2017-04" db="EMBL/GenBank/DDBJ databases">
        <authorList>
            <person name="Afonso C.L."/>
            <person name="Miller P.J."/>
            <person name="Scott M.A."/>
            <person name="Spackman E."/>
            <person name="Goraichik I."/>
            <person name="Dimitrov K.M."/>
            <person name="Suarez D.L."/>
            <person name="Swayne D.E."/>
        </authorList>
    </citation>
    <scope>NUCLEOTIDE SEQUENCE [LARGE SCALE GENOMIC DNA]</scope>
    <source>
        <strain evidence="1 2">A2P</strain>
    </source>
</reference>
<accession>A0A1X7F884</accession>
<protein>
    <submittedName>
        <fullName evidence="1">Uncharacterized protein</fullName>
    </submittedName>
</protein>
<evidence type="ECO:0000313" key="1">
    <source>
        <dbReference type="EMBL" id="SMF47637.1"/>
    </source>
</evidence>
<name>A0A1X7F884_9PROT</name>
<dbReference type="AlphaFoldDB" id="A0A1X7F884"/>
<evidence type="ECO:0000313" key="2">
    <source>
        <dbReference type="Proteomes" id="UP000192936"/>
    </source>
</evidence>
<sequence length="124" mass="14496">MLALNNHSEQNGDDTRVGGAKKVWRRLTIAGRKIAVARRDAAQKLARELRDYFKAKHGRKTSACIADDYAVTDRQARRWLAKGPTFDGFALMLERERDRLLHWLAVAYSERRRRFRWRRGAKEA</sequence>